<comment type="subcellular location">
    <subcellularLocation>
        <location evidence="1">Membrane</location>
        <topology evidence="1">Multi-pass membrane protein</topology>
    </subcellularLocation>
</comment>
<dbReference type="Proteomes" id="UP000693970">
    <property type="component" value="Unassembled WGS sequence"/>
</dbReference>
<keyword evidence="5 8" id="KW-1133">Transmembrane helix</keyword>
<dbReference type="AlphaFoldDB" id="A0A9K3M0I5"/>
<feature type="transmembrane region" description="Helical" evidence="8">
    <location>
        <begin position="99"/>
        <end position="119"/>
    </location>
</feature>
<evidence type="ECO:0000256" key="4">
    <source>
        <dbReference type="ARBA" id="ARBA00022692"/>
    </source>
</evidence>
<dbReference type="PANTHER" id="PTHR48023">
    <property type="entry name" value="D-XYLOSE-PROTON SYMPORTER-LIKE 2"/>
    <property type="match status" value="1"/>
</dbReference>
<evidence type="ECO:0000256" key="7">
    <source>
        <dbReference type="SAM" id="MobiDB-lite"/>
    </source>
</evidence>
<reference evidence="10" key="1">
    <citation type="journal article" date="2021" name="Sci. Rep.">
        <title>Diploid genomic architecture of Nitzschia inconspicua, an elite biomass production diatom.</title>
        <authorList>
            <person name="Oliver A."/>
            <person name="Podell S."/>
            <person name="Pinowska A."/>
            <person name="Traller J.C."/>
            <person name="Smith S.R."/>
            <person name="McClure R."/>
            <person name="Beliaev A."/>
            <person name="Bohutskyi P."/>
            <person name="Hill E.A."/>
            <person name="Rabines A."/>
            <person name="Zheng H."/>
            <person name="Allen L.Z."/>
            <person name="Kuo A."/>
            <person name="Grigoriev I.V."/>
            <person name="Allen A.E."/>
            <person name="Hazlebeck D."/>
            <person name="Allen E.E."/>
        </authorList>
    </citation>
    <scope>NUCLEOTIDE SEQUENCE</scope>
    <source>
        <strain evidence="10">Hildebrandi</strain>
    </source>
</reference>
<dbReference type="InterPro" id="IPR005828">
    <property type="entry name" value="MFS_sugar_transport-like"/>
</dbReference>
<keyword evidence="11" id="KW-1185">Reference proteome</keyword>
<protein>
    <submittedName>
        <fullName evidence="10">Sugar transporter</fullName>
    </submittedName>
</protein>
<evidence type="ECO:0000256" key="1">
    <source>
        <dbReference type="ARBA" id="ARBA00004141"/>
    </source>
</evidence>
<feature type="transmembrane region" description="Helical" evidence="8">
    <location>
        <begin position="233"/>
        <end position="251"/>
    </location>
</feature>
<feature type="transmembrane region" description="Helical" evidence="8">
    <location>
        <begin position="131"/>
        <end position="152"/>
    </location>
</feature>
<evidence type="ECO:0000313" key="10">
    <source>
        <dbReference type="EMBL" id="KAG7371993.1"/>
    </source>
</evidence>
<accession>A0A9K3M0I5</accession>
<dbReference type="PROSITE" id="PS50850">
    <property type="entry name" value="MFS"/>
    <property type="match status" value="1"/>
</dbReference>
<evidence type="ECO:0000313" key="11">
    <source>
        <dbReference type="Proteomes" id="UP000693970"/>
    </source>
</evidence>
<feature type="compositionally biased region" description="Polar residues" evidence="7">
    <location>
        <begin position="297"/>
        <end position="307"/>
    </location>
</feature>
<reference evidence="10" key="2">
    <citation type="submission" date="2021-04" db="EMBL/GenBank/DDBJ databases">
        <authorList>
            <person name="Podell S."/>
        </authorList>
    </citation>
    <scope>NUCLEOTIDE SEQUENCE</scope>
    <source>
        <strain evidence="10">Hildebrandi</strain>
    </source>
</reference>
<dbReference type="PANTHER" id="PTHR48023:SF4">
    <property type="entry name" value="D-XYLOSE-PROTON SYMPORTER-LIKE 2"/>
    <property type="match status" value="1"/>
</dbReference>
<evidence type="ECO:0000256" key="2">
    <source>
        <dbReference type="ARBA" id="ARBA00010992"/>
    </source>
</evidence>
<dbReference type="PROSITE" id="PS00216">
    <property type="entry name" value="SUGAR_TRANSPORT_1"/>
    <property type="match status" value="1"/>
</dbReference>
<feature type="transmembrane region" description="Helical" evidence="8">
    <location>
        <begin position="202"/>
        <end position="221"/>
    </location>
</feature>
<feature type="region of interest" description="Disordered" evidence="7">
    <location>
        <begin position="297"/>
        <end position="335"/>
    </location>
</feature>
<keyword evidence="6 8" id="KW-0472">Membrane</keyword>
<name>A0A9K3M0I5_9STRA</name>
<proteinExistence type="inferred from homology"/>
<feature type="domain" description="Major facilitator superfamily (MFS) profile" evidence="9">
    <location>
        <begin position="54"/>
        <end position="535"/>
    </location>
</feature>
<evidence type="ECO:0000256" key="5">
    <source>
        <dbReference type="ARBA" id="ARBA00022989"/>
    </source>
</evidence>
<feature type="transmembrane region" description="Helical" evidence="8">
    <location>
        <begin position="407"/>
        <end position="428"/>
    </location>
</feature>
<comment type="caution">
    <text evidence="10">The sequence shown here is derived from an EMBL/GenBank/DDBJ whole genome shotgun (WGS) entry which is preliminary data.</text>
</comment>
<dbReference type="InterPro" id="IPR005829">
    <property type="entry name" value="Sugar_transporter_CS"/>
</dbReference>
<sequence length="599" mass="66088">MTSQQRNSVEATIESTKSRTSSIGNPPAYHASDAVVSPPVPGEPQIRYYGLALVFLAPALGGFLYGYDIGATSFVLSMMKNDRDYDHWWHHFSKVQQGLFVSCLALGALIGSHIVLVFLAQSIGRRKEIRIAATLYIVGAMLNVMSGTILSTTTVNKFGFGWGLASLLTGRLLYGAGVGFIMHSAPAYMAEMSPSQVRGAMVSAKETVIVFGIIIGMLLGDFQSDYPGNWHELYGYSIFFAIPMLLLTFKIPRSKRWLLMKGYHEEAKESMEFVYTGNVNDEFDKMAETMNSLCCRNTPDNTSSPDSESVCGASVRNGGGGGDEENESEENDKPQSLCSWQYRHFIVIGVGLLMSQQFSGQPCVLAYSRVLFEAAGWGGNTSVVTVTIMGIVSFFTVMLVDRLGRKTLLAAGSTIMLLSVSALAYGFWGWDDESNEKLSPTNMKIVLVSMFVFISGYQVGFGPISWTVLSEIYPTEIRGTAMALSVEVNFFFKFLTHLLFPIIQDFLGWGTTFIAFGIIILAGLLFIIVKVPETKGMSLEEIQLKLKGVSGQRRNNSKDQQEFQYENMESFDKDAKKPLASMLLKKSRQEQPSELPPII</sequence>
<dbReference type="InterPro" id="IPR020846">
    <property type="entry name" value="MFS_dom"/>
</dbReference>
<keyword evidence="3" id="KW-0813">Transport</keyword>
<feature type="transmembrane region" description="Helical" evidence="8">
    <location>
        <begin position="379"/>
        <end position="400"/>
    </location>
</feature>
<dbReference type="InterPro" id="IPR050820">
    <property type="entry name" value="MFS_Sugar_Transporter"/>
</dbReference>
<evidence type="ECO:0000256" key="8">
    <source>
        <dbReference type="SAM" id="Phobius"/>
    </source>
</evidence>
<feature type="transmembrane region" description="Helical" evidence="8">
    <location>
        <begin position="448"/>
        <end position="469"/>
    </location>
</feature>
<organism evidence="10 11">
    <name type="scientific">Nitzschia inconspicua</name>
    <dbReference type="NCBI Taxonomy" id="303405"/>
    <lineage>
        <taxon>Eukaryota</taxon>
        <taxon>Sar</taxon>
        <taxon>Stramenopiles</taxon>
        <taxon>Ochrophyta</taxon>
        <taxon>Bacillariophyta</taxon>
        <taxon>Bacillariophyceae</taxon>
        <taxon>Bacillariophycidae</taxon>
        <taxon>Bacillariales</taxon>
        <taxon>Bacillariaceae</taxon>
        <taxon>Nitzschia</taxon>
    </lineage>
</organism>
<feature type="compositionally biased region" description="Polar residues" evidence="7">
    <location>
        <begin position="1"/>
        <end position="24"/>
    </location>
</feature>
<dbReference type="GO" id="GO:0016020">
    <property type="term" value="C:membrane"/>
    <property type="evidence" value="ECO:0007669"/>
    <property type="project" value="UniProtKB-SubCell"/>
</dbReference>
<gene>
    <name evidence="10" type="ORF">IV203_018136</name>
</gene>
<dbReference type="OrthoDB" id="6612291at2759"/>
<evidence type="ECO:0000256" key="6">
    <source>
        <dbReference type="ARBA" id="ARBA00023136"/>
    </source>
</evidence>
<dbReference type="PROSITE" id="PS00217">
    <property type="entry name" value="SUGAR_TRANSPORT_2"/>
    <property type="match status" value="1"/>
</dbReference>
<evidence type="ECO:0000256" key="3">
    <source>
        <dbReference type="ARBA" id="ARBA00022448"/>
    </source>
</evidence>
<evidence type="ECO:0000259" key="9">
    <source>
        <dbReference type="PROSITE" id="PS50850"/>
    </source>
</evidence>
<keyword evidence="10" id="KW-0762">Sugar transport</keyword>
<comment type="similarity">
    <text evidence="2">Belongs to the major facilitator superfamily. Sugar transporter (TC 2.A.1.1) family.</text>
</comment>
<dbReference type="Pfam" id="PF00083">
    <property type="entry name" value="Sugar_tr"/>
    <property type="match status" value="2"/>
</dbReference>
<dbReference type="GO" id="GO:0022857">
    <property type="term" value="F:transmembrane transporter activity"/>
    <property type="evidence" value="ECO:0007669"/>
    <property type="project" value="InterPro"/>
</dbReference>
<feature type="region of interest" description="Disordered" evidence="7">
    <location>
        <begin position="1"/>
        <end position="26"/>
    </location>
</feature>
<keyword evidence="4 8" id="KW-0812">Transmembrane</keyword>
<feature type="transmembrane region" description="Helical" evidence="8">
    <location>
        <begin position="48"/>
        <end position="67"/>
    </location>
</feature>
<dbReference type="GO" id="GO:1904659">
    <property type="term" value="P:D-glucose transmembrane transport"/>
    <property type="evidence" value="ECO:0007669"/>
    <property type="project" value="TreeGrafter"/>
</dbReference>
<feature type="transmembrane region" description="Helical" evidence="8">
    <location>
        <begin position="342"/>
        <end position="359"/>
    </location>
</feature>
<feature type="transmembrane region" description="Helical" evidence="8">
    <location>
        <begin position="481"/>
        <end position="500"/>
    </location>
</feature>
<dbReference type="EMBL" id="JAGRRH010000003">
    <property type="protein sequence ID" value="KAG7371993.1"/>
    <property type="molecule type" value="Genomic_DNA"/>
</dbReference>
<feature type="transmembrane region" description="Helical" evidence="8">
    <location>
        <begin position="506"/>
        <end position="529"/>
    </location>
</feature>